<keyword evidence="1" id="KW-0812">Transmembrane</keyword>
<keyword evidence="1" id="KW-0472">Membrane</keyword>
<dbReference type="EMBL" id="UINC01058818">
    <property type="protein sequence ID" value="SVB81514.1"/>
    <property type="molecule type" value="Genomic_DNA"/>
</dbReference>
<keyword evidence="1" id="KW-1133">Transmembrane helix</keyword>
<accession>A0A382H2P2</accession>
<evidence type="ECO:0000256" key="1">
    <source>
        <dbReference type="SAM" id="Phobius"/>
    </source>
</evidence>
<protein>
    <submittedName>
        <fullName evidence="2">Uncharacterized protein</fullName>
    </submittedName>
</protein>
<sequence length="238" mass="25280">MAKERVWMMGCMVVASFVGGIAANLFLTTQLGAQGAPQVLTTSQLNLVDQSGRLRGILAGTDERGLSSLTFYDETGQMRGVFGIEPDGTPAVRLLDATGQTRLLTTLQGEDAFVVVGADRETQGMFGSIQGNPMVTFGDGARSRMQLHLTPEGFPRMAMADTAGNEAVSLTVGSDDMPQVTLSAAGRPRTIMTVAQNATLLNLFDESRTRLVVGVAENGLPSVSFFDENGNPYSQLPQ</sequence>
<name>A0A382H2P2_9ZZZZ</name>
<evidence type="ECO:0000313" key="2">
    <source>
        <dbReference type="EMBL" id="SVB81514.1"/>
    </source>
</evidence>
<dbReference type="AlphaFoldDB" id="A0A382H2P2"/>
<gene>
    <name evidence="2" type="ORF">METZ01_LOCUS234368</name>
</gene>
<proteinExistence type="predicted"/>
<reference evidence="2" key="1">
    <citation type="submission" date="2018-05" db="EMBL/GenBank/DDBJ databases">
        <authorList>
            <person name="Lanie J.A."/>
            <person name="Ng W.-L."/>
            <person name="Kazmierczak K.M."/>
            <person name="Andrzejewski T.M."/>
            <person name="Davidsen T.M."/>
            <person name="Wayne K.J."/>
            <person name="Tettelin H."/>
            <person name="Glass J.I."/>
            <person name="Rusch D."/>
            <person name="Podicherti R."/>
            <person name="Tsui H.-C.T."/>
            <person name="Winkler M.E."/>
        </authorList>
    </citation>
    <scope>NUCLEOTIDE SEQUENCE</scope>
</reference>
<organism evidence="2">
    <name type="scientific">marine metagenome</name>
    <dbReference type="NCBI Taxonomy" id="408172"/>
    <lineage>
        <taxon>unclassified sequences</taxon>
        <taxon>metagenomes</taxon>
        <taxon>ecological metagenomes</taxon>
    </lineage>
</organism>
<feature type="transmembrane region" description="Helical" evidence="1">
    <location>
        <begin position="6"/>
        <end position="27"/>
    </location>
</feature>